<evidence type="ECO:0000256" key="1">
    <source>
        <dbReference type="SAM" id="MobiDB-lite"/>
    </source>
</evidence>
<evidence type="ECO:0008006" key="4">
    <source>
        <dbReference type="Google" id="ProtNLM"/>
    </source>
</evidence>
<dbReference type="Gene3D" id="2.60.40.640">
    <property type="match status" value="1"/>
</dbReference>
<feature type="region of interest" description="Disordered" evidence="1">
    <location>
        <begin position="66"/>
        <end position="130"/>
    </location>
</feature>
<dbReference type="AlphaFoldDB" id="A0A4P9XZ27"/>
<feature type="region of interest" description="Disordered" evidence="1">
    <location>
        <begin position="474"/>
        <end position="553"/>
    </location>
</feature>
<evidence type="ECO:0000313" key="3">
    <source>
        <dbReference type="Proteomes" id="UP000271241"/>
    </source>
</evidence>
<feature type="compositionally biased region" description="Acidic residues" evidence="1">
    <location>
        <begin position="95"/>
        <end position="111"/>
    </location>
</feature>
<evidence type="ECO:0000313" key="2">
    <source>
        <dbReference type="EMBL" id="RKP10700.1"/>
    </source>
</evidence>
<feature type="compositionally biased region" description="Basic and acidic residues" evidence="1">
    <location>
        <begin position="431"/>
        <end position="443"/>
    </location>
</feature>
<feature type="region of interest" description="Disordered" evidence="1">
    <location>
        <begin position="413"/>
        <end position="460"/>
    </location>
</feature>
<feature type="region of interest" description="Disordered" evidence="1">
    <location>
        <begin position="683"/>
        <end position="725"/>
    </location>
</feature>
<feature type="compositionally biased region" description="Low complexity" evidence="1">
    <location>
        <begin position="510"/>
        <end position="537"/>
    </location>
</feature>
<feature type="region of interest" description="Disordered" evidence="1">
    <location>
        <begin position="1"/>
        <end position="49"/>
    </location>
</feature>
<feature type="compositionally biased region" description="Polar residues" evidence="1">
    <location>
        <begin position="413"/>
        <end position="430"/>
    </location>
</feature>
<dbReference type="Proteomes" id="UP000271241">
    <property type="component" value="Unassembled WGS sequence"/>
</dbReference>
<reference evidence="3" key="1">
    <citation type="journal article" date="2018" name="Nat. Microbiol.">
        <title>Leveraging single-cell genomics to expand the fungal tree of life.</title>
        <authorList>
            <person name="Ahrendt S.R."/>
            <person name="Quandt C.A."/>
            <person name="Ciobanu D."/>
            <person name="Clum A."/>
            <person name="Salamov A."/>
            <person name="Andreopoulos B."/>
            <person name="Cheng J.F."/>
            <person name="Woyke T."/>
            <person name="Pelin A."/>
            <person name="Henrissat B."/>
            <person name="Reynolds N.K."/>
            <person name="Benny G.L."/>
            <person name="Smith M.E."/>
            <person name="James T.Y."/>
            <person name="Grigoriev I.V."/>
        </authorList>
    </citation>
    <scope>NUCLEOTIDE SEQUENCE [LARGE SCALE GENOMIC DNA]</scope>
    <source>
        <strain evidence="3">RSA 1356</strain>
    </source>
</reference>
<organism evidence="2 3">
    <name type="scientific">Thamnocephalis sphaerospora</name>
    <dbReference type="NCBI Taxonomy" id="78915"/>
    <lineage>
        <taxon>Eukaryota</taxon>
        <taxon>Fungi</taxon>
        <taxon>Fungi incertae sedis</taxon>
        <taxon>Zoopagomycota</taxon>
        <taxon>Zoopagomycotina</taxon>
        <taxon>Zoopagomycetes</taxon>
        <taxon>Zoopagales</taxon>
        <taxon>Sigmoideomycetaceae</taxon>
        <taxon>Thamnocephalis</taxon>
    </lineage>
</organism>
<dbReference type="InterPro" id="IPR014752">
    <property type="entry name" value="Arrestin-like_C"/>
</dbReference>
<keyword evidence="3" id="KW-1185">Reference proteome</keyword>
<feature type="compositionally biased region" description="Basic and acidic residues" evidence="1">
    <location>
        <begin position="120"/>
        <end position="130"/>
    </location>
</feature>
<feature type="compositionally biased region" description="Pro residues" evidence="1">
    <location>
        <begin position="484"/>
        <end position="494"/>
    </location>
</feature>
<dbReference type="EMBL" id="KZ992440">
    <property type="protein sequence ID" value="RKP10700.1"/>
    <property type="molecule type" value="Genomic_DNA"/>
</dbReference>
<name>A0A4P9XZ27_9FUNG</name>
<proteinExistence type="predicted"/>
<feature type="compositionally biased region" description="Pro residues" evidence="1">
    <location>
        <begin position="703"/>
        <end position="725"/>
    </location>
</feature>
<protein>
    <recommendedName>
        <fullName evidence="4">Arrestin C-terminal-like domain-containing protein</fullName>
    </recommendedName>
</protein>
<sequence>MGPRITFEPEPDDEGDIALDQETASDDELQRHETRGHTLAHLPRRHDRSASQPLLTTIHRHFDHILTPQPDSWSSYAGESGNARTSDSRDGNGNNDDDNDDDADDGVEDDGSAGNDGAEDSERREVAGRRRIAESRARLSASPYHHPRGTQSAINLGAVALQSGNTRRGHYNERLVRGMLGRTPTAVCGRIRITWDGRQPPRQRRRNASTSTADAHSLCWPESVTVCLRGILKTTWSYTMEFRFVSGVKQKVLDVSQVVWQHKDSGQATDQPRPQFDEETQTYTLLIPFYIPLPGTLPSSYQTSHAYIKYTLSATLRHNMRGFLPFPVTLSTSASREVMLRRWADNAQSRWHQRVVRESTASQAARLGYAYTVYMPRAGFGPGDTIVAEVCVGPGRSSLPASAIYVVAGTASPDASQGMSAVGSSTQRNRGSYERQRAAETERRNRRKSLASAYRQQQRPTLASVLEQIVSARTDSSAAAQVPSEPPQYPPSPAPTHSHPSVHARSTSQPLLTITTTPPLDVAPAGSGASPTSTASPDRPNSAPTYTTTGPLVSPISPTSLASNDPLYSFSDISLRKVTLVLKRRERIVRQPHVVEKTSICRTVDGSPTHNAADNLFHRVITLPVPHNLPPTLAMSNVAVSYTLHIRLSMRNASDTEIEVPVKVMAVSRTERRAEMRHRHSIAVINPATPYPGSGGDDGLPIEHPPPPPYRPPPPLSPPPPPFQV</sequence>
<accession>A0A4P9XZ27</accession>
<gene>
    <name evidence="2" type="ORF">THASP1DRAFT_27498</name>
</gene>
<feature type="compositionally biased region" description="Polar residues" evidence="1">
    <location>
        <begin position="69"/>
        <end position="85"/>
    </location>
</feature>
<feature type="compositionally biased region" description="Polar residues" evidence="1">
    <location>
        <begin position="542"/>
        <end position="553"/>
    </location>
</feature>
<dbReference type="OrthoDB" id="5592504at2759"/>
<feature type="compositionally biased region" description="Acidic residues" evidence="1">
    <location>
        <begin position="9"/>
        <end position="27"/>
    </location>
</feature>